<organism evidence="2 3">
    <name type="scientific">Archangium lansingense</name>
    <dbReference type="NCBI Taxonomy" id="2995310"/>
    <lineage>
        <taxon>Bacteria</taxon>
        <taxon>Pseudomonadati</taxon>
        <taxon>Myxococcota</taxon>
        <taxon>Myxococcia</taxon>
        <taxon>Myxococcales</taxon>
        <taxon>Cystobacterineae</taxon>
        <taxon>Archangiaceae</taxon>
        <taxon>Archangium</taxon>
    </lineage>
</organism>
<evidence type="ECO:0000256" key="1">
    <source>
        <dbReference type="SAM" id="SignalP"/>
    </source>
</evidence>
<dbReference type="EMBL" id="JAPNKA010000001">
    <property type="protein sequence ID" value="MCY1079196.1"/>
    <property type="molecule type" value="Genomic_DNA"/>
</dbReference>
<dbReference type="Gene3D" id="2.60.40.10">
    <property type="entry name" value="Immunoglobulins"/>
    <property type="match status" value="1"/>
</dbReference>
<reference evidence="2 3" key="1">
    <citation type="submission" date="2022-11" db="EMBL/GenBank/DDBJ databases">
        <title>Minimal conservation of predation-associated metabolite biosynthetic gene clusters underscores biosynthetic potential of Myxococcota including descriptions for ten novel species: Archangium lansinium sp. nov., Myxococcus landrumus sp. nov., Nannocystis bai.</title>
        <authorList>
            <person name="Ahearne A."/>
            <person name="Stevens C."/>
            <person name="Phillips K."/>
        </authorList>
    </citation>
    <scope>NUCLEOTIDE SEQUENCE [LARGE SCALE GENOMIC DNA]</scope>
    <source>
        <strain evidence="2 3">MIWBW</strain>
    </source>
</reference>
<accession>A0ABT4AC87</accession>
<protein>
    <recommendedName>
        <fullName evidence="4">Lipoprotein</fullName>
    </recommendedName>
</protein>
<proteinExistence type="predicted"/>
<sequence length="142" mass="15249">MNLSLSAKWFLLVSLVSVVLAGCGAIEPPPQQYPHATVSFDVKVPTDTPANVVVTVVGSDPSLGSDTAPGFRLRRAREGQYTGSVRLPVGAEVSFDLWVEDAWRSEISAEGTAVPRHSFRVDGDMTVEVTVARWGEPSQGPR</sequence>
<evidence type="ECO:0008006" key="4">
    <source>
        <dbReference type="Google" id="ProtNLM"/>
    </source>
</evidence>
<feature type="signal peptide" evidence="1">
    <location>
        <begin position="1"/>
        <end position="21"/>
    </location>
</feature>
<dbReference type="InterPro" id="IPR013783">
    <property type="entry name" value="Ig-like_fold"/>
</dbReference>
<dbReference type="SUPFAM" id="SSF49452">
    <property type="entry name" value="Starch-binding domain-like"/>
    <property type="match status" value="1"/>
</dbReference>
<gene>
    <name evidence="2" type="ORF">OV287_32520</name>
</gene>
<evidence type="ECO:0000313" key="2">
    <source>
        <dbReference type="EMBL" id="MCY1079196.1"/>
    </source>
</evidence>
<comment type="caution">
    <text evidence="2">The sequence shown here is derived from an EMBL/GenBank/DDBJ whole genome shotgun (WGS) entry which is preliminary data.</text>
</comment>
<keyword evidence="1" id="KW-0732">Signal</keyword>
<dbReference type="RefSeq" id="WP_267537930.1">
    <property type="nucleotide sequence ID" value="NZ_JAPNKA010000001.1"/>
</dbReference>
<evidence type="ECO:0000313" key="3">
    <source>
        <dbReference type="Proteomes" id="UP001207654"/>
    </source>
</evidence>
<dbReference type="Proteomes" id="UP001207654">
    <property type="component" value="Unassembled WGS sequence"/>
</dbReference>
<dbReference type="InterPro" id="IPR013784">
    <property type="entry name" value="Carb-bd-like_fold"/>
</dbReference>
<feature type="chain" id="PRO_5045996785" description="Lipoprotein" evidence="1">
    <location>
        <begin position="22"/>
        <end position="142"/>
    </location>
</feature>
<keyword evidence="3" id="KW-1185">Reference proteome</keyword>
<name>A0ABT4AC87_9BACT</name>